<dbReference type="PANTHER" id="PTHR39465:SF1">
    <property type="entry name" value="DNA LIGASE D 3'-PHOSPHOESTERASE DOMAIN-CONTAINING PROTEIN"/>
    <property type="match status" value="1"/>
</dbReference>
<dbReference type="InterPro" id="IPR014144">
    <property type="entry name" value="LigD_PE_domain"/>
</dbReference>
<feature type="domain" description="DNA ligase D 3'-phosphoesterase" evidence="1">
    <location>
        <begin position="13"/>
        <end position="113"/>
    </location>
</feature>
<dbReference type="EMBL" id="RXGA01000002">
    <property type="protein sequence ID" value="RWX73695.1"/>
    <property type="molecule type" value="Genomic_DNA"/>
</dbReference>
<dbReference type="Pfam" id="PF13298">
    <property type="entry name" value="LigD_N"/>
    <property type="match status" value="1"/>
</dbReference>
<dbReference type="NCBIfam" id="TIGR02777">
    <property type="entry name" value="LigD_PE_dom"/>
    <property type="match status" value="1"/>
</dbReference>
<accession>A0A3S3RCC4</accession>
<protein>
    <submittedName>
        <fullName evidence="2">ATP-dependent DNA ligase</fullName>
    </submittedName>
</protein>
<comment type="caution">
    <text evidence="2">The sequence shown here is derived from an EMBL/GenBank/DDBJ whole genome shotgun (WGS) entry which is preliminary data.</text>
</comment>
<dbReference type="PANTHER" id="PTHR39465">
    <property type="entry name" value="DNA LIGASE D, 3'-PHOSPHOESTERASE DOMAIN"/>
    <property type="match status" value="1"/>
</dbReference>
<dbReference type="GO" id="GO:0016874">
    <property type="term" value="F:ligase activity"/>
    <property type="evidence" value="ECO:0007669"/>
    <property type="project" value="UniProtKB-KW"/>
</dbReference>
<name>A0A3S3RCC4_METS7</name>
<proteinExistence type="predicted"/>
<dbReference type="Proteomes" id="UP000288215">
    <property type="component" value="Unassembled WGS sequence"/>
</dbReference>
<evidence type="ECO:0000313" key="2">
    <source>
        <dbReference type="EMBL" id="RWX73695.1"/>
    </source>
</evidence>
<reference evidence="2 3" key="1">
    <citation type="submission" date="2018-12" db="EMBL/GenBank/DDBJ databases">
        <title>The complete genome of the methanogenic archaea of the candidate phylum Verstraetearchaeota, obtained from the metagenome of underground thermal water.</title>
        <authorList>
            <person name="Kadnikov V.V."/>
            <person name="Mardanov A.V."/>
            <person name="Beletsky A.V."/>
            <person name="Karnachuk O.V."/>
            <person name="Ravin N.V."/>
        </authorList>
    </citation>
    <scope>NUCLEOTIDE SEQUENCE [LARGE SCALE GENOMIC DNA]</scope>
    <source>
        <strain evidence="2">Ch88</strain>
    </source>
</reference>
<dbReference type="AlphaFoldDB" id="A0A3S3RCC4"/>
<gene>
    <name evidence="2" type="ORF">Metus_0474</name>
</gene>
<evidence type="ECO:0000313" key="3">
    <source>
        <dbReference type="Proteomes" id="UP000288215"/>
    </source>
</evidence>
<evidence type="ECO:0000259" key="1">
    <source>
        <dbReference type="Pfam" id="PF13298"/>
    </source>
</evidence>
<keyword evidence="2" id="KW-0436">Ligase</keyword>
<sequence>MEWTQTGRIFVVHEHHARRLHYDLRLEKDGVLKSWTVPKGIPLEKGVKRLAIQVEDHPLGYAGFEGTIPEGEYGAGTVSIWDSGVYEAIVWEEGKIEVVFRGRKLSGRYALVRFSRAGENQWLIFRAG</sequence>
<organism evidence="2 3">
    <name type="scientific">Methanosuratincola subterraneus</name>
    <dbReference type="NCBI Taxonomy" id="2593994"/>
    <lineage>
        <taxon>Archaea</taxon>
        <taxon>Thermoproteota</taxon>
        <taxon>Methanosuratincolia</taxon>
        <taxon>Candidatus Methanomethylicales</taxon>
        <taxon>Candidatus Methanomethylicaceae</taxon>
        <taxon>Candidatus Methanosuratincola (ex Vanwonterghem et al. 2016)</taxon>
    </lineage>
</organism>